<comment type="caution">
    <text evidence="2">The sequence shown here is derived from an EMBL/GenBank/DDBJ whole genome shotgun (WGS) entry which is preliminary data.</text>
</comment>
<feature type="compositionally biased region" description="Pro residues" evidence="1">
    <location>
        <begin position="27"/>
        <end position="44"/>
    </location>
</feature>
<accession>A0A6L9QQN2</accession>
<dbReference type="AlphaFoldDB" id="A0A6L9QQN2"/>
<evidence type="ECO:0000256" key="1">
    <source>
        <dbReference type="SAM" id="MobiDB-lite"/>
    </source>
</evidence>
<evidence type="ECO:0000313" key="3">
    <source>
        <dbReference type="Proteomes" id="UP000475532"/>
    </source>
</evidence>
<proteinExistence type="predicted"/>
<dbReference type="EMBL" id="JAAGLI010000957">
    <property type="protein sequence ID" value="NEA27779.1"/>
    <property type="molecule type" value="Genomic_DNA"/>
</dbReference>
<sequence length="56" mass="5729">MPQTPGDPSRDRTEGTPGDTAAYAPADVPPDSPPDTPGGPPAPAGRPDGPRRMPPW</sequence>
<name>A0A6L9QQN2_9ACTN</name>
<reference evidence="2 3" key="1">
    <citation type="submission" date="2020-01" db="EMBL/GenBank/DDBJ databases">
        <title>Insect and environment-associated Actinomycetes.</title>
        <authorList>
            <person name="Currrie C."/>
            <person name="Chevrette M."/>
            <person name="Carlson C."/>
            <person name="Stubbendieck R."/>
            <person name="Wendt-Pienkowski E."/>
        </authorList>
    </citation>
    <scope>NUCLEOTIDE SEQUENCE [LARGE SCALE GENOMIC DNA]</scope>
    <source>
        <strain evidence="2 3">SID10258</strain>
    </source>
</reference>
<feature type="region of interest" description="Disordered" evidence="1">
    <location>
        <begin position="1"/>
        <end position="56"/>
    </location>
</feature>
<organism evidence="2 3">
    <name type="scientific">Actinomadura bangladeshensis</name>
    <dbReference type="NCBI Taxonomy" id="453573"/>
    <lineage>
        <taxon>Bacteria</taxon>
        <taxon>Bacillati</taxon>
        <taxon>Actinomycetota</taxon>
        <taxon>Actinomycetes</taxon>
        <taxon>Streptosporangiales</taxon>
        <taxon>Thermomonosporaceae</taxon>
        <taxon>Actinomadura</taxon>
    </lineage>
</organism>
<feature type="non-terminal residue" evidence="2">
    <location>
        <position position="56"/>
    </location>
</feature>
<gene>
    <name evidence="2" type="ORF">G3I70_35560</name>
</gene>
<protein>
    <submittedName>
        <fullName evidence="2">AI-2E family transporter</fullName>
    </submittedName>
</protein>
<dbReference type="Proteomes" id="UP000475532">
    <property type="component" value="Unassembled WGS sequence"/>
</dbReference>
<evidence type="ECO:0000313" key="2">
    <source>
        <dbReference type="EMBL" id="NEA27779.1"/>
    </source>
</evidence>